<feature type="chain" id="PRO_5005554187" description="Lysozyme inhibitor LprI N-terminal domain-containing protein" evidence="1">
    <location>
        <begin position="19"/>
        <end position="185"/>
    </location>
</feature>
<keyword evidence="3" id="KW-1185">Reference proteome</keyword>
<proteinExistence type="predicted"/>
<protein>
    <recommendedName>
        <fullName evidence="4">Lysozyme inhibitor LprI N-terminal domain-containing protein</fullName>
    </recommendedName>
</protein>
<name>A0A0L1JRF7_9RHOB</name>
<evidence type="ECO:0000313" key="3">
    <source>
        <dbReference type="Proteomes" id="UP000036938"/>
    </source>
</evidence>
<gene>
    <name evidence="2" type="ORF">ATO11_06725</name>
</gene>
<reference evidence="2 3" key="1">
    <citation type="journal article" date="2015" name="Int. J. Syst. Evol. Microbiol.">
        <title>Aestuariivita atlantica sp. nov., isolated from deep sea sediment of the Atlantic Ocean.</title>
        <authorList>
            <person name="Li G."/>
            <person name="Lai Q."/>
            <person name="Du Y."/>
            <person name="Liu X."/>
            <person name="Sun F."/>
            <person name="Shao Z."/>
        </authorList>
    </citation>
    <scope>NUCLEOTIDE SEQUENCE [LARGE SCALE GENOMIC DNA]</scope>
    <source>
        <strain evidence="2 3">22II-S11-z3</strain>
    </source>
</reference>
<organism evidence="2 3">
    <name type="scientific">Pseudaestuariivita atlantica</name>
    <dbReference type="NCBI Taxonomy" id="1317121"/>
    <lineage>
        <taxon>Bacteria</taxon>
        <taxon>Pseudomonadati</taxon>
        <taxon>Pseudomonadota</taxon>
        <taxon>Alphaproteobacteria</taxon>
        <taxon>Rhodobacterales</taxon>
        <taxon>Paracoccaceae</taxon>
        <taxon>Pseudaestuariivita</taxon>
    </lineage>
</organism>
<comment type="caution">
    <text evidence="2">The sequence shown here is derived from an EMBL/GenBank/DDBJ whole genome shotgun (WGS) entry which is preliminary data.</text>
</comment>
<accession>A0A0L1JRF7</accession>
<keyword evidence="1" id="KW-0732">Signal</keyword>
<dbReference type="STRING" id="1317121.ATO11_06725"/>
<dbReference type="AlphaFoldDB" id="A0A0L1JRF7"/>
<evidence type="ECO:0008006" key="4">
    <source>
        <dbReference type="Google" id="ProtNLM"/>
    </source>
</evidence>
<evidence type="ECO:0000313" key="2">
    <source>
        <dbReference type="EMBL" id="KNG93958.1"/>
    </source>
</evidence>
<dbReference type="EMBL" id="AQQZ01000003">
    <property type="protein sequence ID" value="KNG93958.1"/>
    <property type="molecule type" value="Genomic_DNA"/>
</dbReference>
<feature type="signal peptide" evidence="1">
    <location>
        <begin position="1"/>
        <end position="18"/>
    </location>
</feature>
<sequence>MRAGVLILGLAICGQGAAAEISAADRFEDCVNVRGPAVQFERWALAPCQYSGDCASFEPAEFASTIVTSCVAEALTVCAASGQVYSDACFADAEELWQPLIKDAQPEMLRAGVEAMAEAGDAYGRRRAQRLLYDWPSNNTVATDPCRFPIAPEGRVQSKGAACRFGNALAFLAQLEQARRLLEAK</sequence>
<evidence type="ECO:0000256" key="1">
    <source>
        <dbReference type="SAM" id="SignalP"/>
    </source>
</evidence>
<dbReference type="Proteomes" id="UP000036938">
    <property type="component" value="Unassembled WGS sequence"/>
</dbReference>